<protein>
    <submittedName>
        <fullName evidence="2">Uncharacterized protein</fullName>
    </submittedName>
</protein>
<organism evidence="2 3">
    <name type="scientific">Azospirillum rugosum</name>
    <dbReference type="NCBI Taxonomy" id="416170"/>
    <lineage>
        <taxon>Bacteria</taxon>
        <taxon>Pseudomonadati</taxon>
        <taxon>Pseudomonadota</taxon>
        <taxon>Alphaproteobacteria</taxon>
        <taxon>Rhodospirillales</taxon>
        <taxon>Azospirillaceae</taxon>
        <taxon>Azospirillum</taxon>
    </lineage>
</organism>
<evidence type="ECO:0000313" key="2">
    <source>
        <dbReference type="EMBL" id="MBP2290758.1"/>
    </source>
</evidence>
<keyword evidence="3" id="KW-1185">Reference proteome</keyword>
<proteinExistence type="predicted"/>
<comment type="caution">
    <text evidence="2">The sequence shown here is derived from an EMBL/GenBank/DDBJ whole genome shotgun (WGS) entry which is preliminary data.</text>
</comment>
<sequence>MPIEITPHPNSVHASIWDGGRIIGSIETKFAHLIQGAVLVPWPGLPASMVERVEQRGAPLTLSELEAMDDSAHTSGRAKAVERAARYEPPADPEVMAQRWRERAERHRNTSFRMARICRWLAANPEVTELKDTELGTFNVAGARKELAYQHAMHIAARGQEAFWLRQAQQQATEPAALPALPPAANDETQAAGKVA</sequence>
<gene>
    <name evidence="2" type="ORF">J2851_000495</name>
</gene>
<reference evidence="2 3" key="1">
    <citation type="submission" date="2021-03" db="EMBL/GenBank/DDBJ databases">
        <title>Genomic Encyclopedia of Type Strains, Phase III (KMG-III): the genomes of soil and plant-associated and newly described type strains.</title>
        <authorList>
            <person name="Whitman W."/>
        </authorList>
    </citation>
    <scope>NUCLEOTIDE SEQUENCE [LARGE SCALE GENOMIC DNA]</scope>
    <source>
        <strain evidence="2 3">IMMIB AFH-6</strain>
    </source>
</reference>
<evidence type="ECO:0000256" key="1">
    <source>
        <dbReference type="SAM" id="MobiDB-lite"/>
    </source>
</evidence>
<dbReference type="Proteomes" id="UP000781958">
    <property type="component" value="Unassembled WGS sequence"/>
</dbReference>
<dbReference type="EMBL" id="JAGINP010000001">
    <property type="protein sequence ID" value="MBP2290758.1"/>
    <property type="molecule type" value="Genomic_DNA"/>
</dbReference>
<accession>A0ABS4SDU9</accession>
<name>A0ABS4SDU9_9PROT</name>
<evidence type="ECO:0000313" key="3">
    <source>
        <dbReference type="Proteomes" id="UP000781958"/>
    </source>
</evidence>
<feature type="compositionally biased region" description="Low complexity" evidence="1">
    <location>
        <begin position="174"/>
        <end position="185"/>
    </location>
</feature>
<feature type="region of interest" description="Disordered" evidence="1">
    <location>
        <begin position="174"/>
        <end position="196"/>
    </location>
</feature>
<dbReference type="RefSeq" id="WP_209763205.1">
    <property type="nucleotide sequence ID" value="NZ_JAGINP010000001.1"/>
</dbReference>